<dbReference type="AlphaFoldDB" id="A0A1K2HAG5"/>
<dbReference type="Proteomes" id="UP000218979">
    <property type="component" value="Unassembled WGS sequence"/>
</dbReference>
<accession>A0A1K2HAG5</accession>
<dbReference type="STRING" id="1122154.SAMN02746068_00884"/>
<protein>
    <submittedName>
        <fullName evidence="2">Uncharacterized protein</fullName>
    </submittedName>
</protein>
<evidence type="ECO:0000313" key="3">
    <source>
        <dbReference type="Proteomes" id="UP000185655"/>
    </source>
</evidence>
<evidence type="ECO:0000313" key="1">
    <source>
        <dbReference type="EMBL" id="PCS04701.1"/>
    </source>
</evidence>
<evidence type="ECO:0000313" key="2">
    <source>
        <dbReference type="EMBL" id="SFZ73629.1"/>
    </source>
</evidence>
<proteinExistence type="predicted"/>
<name>A0A1K2HAG5_9LACT</name>
<reference evidence="1 4" key="1">
    <citation type="submission" date="2014-12" db="EMBL/GenBank/DDBJ databases">
        <title>Draft genome sequences of 10 type strains of Lactococcus.</title>
        <authorList>
            <person name="Sun Z."/>
            <person name="Zhong Z."/>
            <person name="Liu W."/>
            <person name="Zhang W."/>
            <person name="Zhang H."/>
        </authorList>
    </citation>
    <scope>NUCLEOTIDE SEQUENCE [LARGE SCALE GENOMIC DNA]</scope>
    <source>
        <strain evidence="1 4">DSM 22330</strain>
    </source>
</reference>
<dbReference type="RefSeq" id="WP_031366328.1">
    <property type="nucleotide sequence ID" value="NZ_FPKS01000004.1"/>
</dbReference>
<evidence type="ECO:0000313" key="4">
    <source>
        <dbReference type="Proteomes" id="UP000218979"/>
    </source>
</evidence>
<dbReference type="Proteomes" id="UP000185655">
    <property type="component" value="Unassembled WGS sequence"/>
</dbReference>
<dbReference type="OrthoDB" id="2243811at2"/>
<dbReference type="EMBL" id="FPKS01000004">
    <property type="protein sequence ID" value="SFZ73629.1"/>
    <property type="molecule type" value="Genomic_DNA"/>
</dbReference>
<sequence length="144" mass="16342">MSNLKQYSELFADLAQSAYTNRPNNFAEYKTWNPEQREQEHYGSAILFEFSKRSGGSNLGEKGKVYLQQDSTGILTDEKAGYNSYFVTDQSTVRDSKETYFVTRGSDGISVENLNDWVNNNANFTLFNSYIPQAKLAEKAMEAV</sequence>
<keyword evidence="4" id="KW-1185">Reference proteome</keyword>
<reference evidence="2 3" key="2">
    <citation type="submission" date="2016-11" db="EMBL/GenBank/DDBJ databases">
        <authorList>
            <person name="Jaros S."/>
            <person name="Januszkiewicz K."/>
            <person name="Wedrychowicz H."/>
        </authorList>
    </citation>
    <scope>NUCLEOTIDE SEQUENCE [LARGE SCALE GENOMIC DNA]</scope>
    <source>
        <strain evidence="2 3">DSM 22330</strain>
    </source>
</reference>
<organism evidence="2 3">
    <name type="scientific">Pseudolactococcus chungangensis CAU 28 = DSM 22330</name>
    <dbReference type="NCBI Taxonomy" id="1122154"/>
    <lineage>
        <taxon>Bacteria</taxon>
        <taxon>Bacillati</taxon>
        <taxon>Bacillota</taxon>
        <taxon>Bacilli</taxon>
        <taxon>Lactobacillales</taxon>
        <taxon>Streptococcaceae</taxon>
        <taxon>Pseudolactococcus</taxon>
    </lineage>
</organism>
<dbReference type="EMBL" id="JXJT01000001">
    <property type="protein sequence ID" value="PCS04701.1"/>
    <property type="molecule type" value="Genomic_DNA"/>
</dbReference>
<gene>
    <name evidence="1" type="ORF">RR45_GL000020</name>
    <name evidence="2" type="ORF">SAMN02746068_00884</name>
</gene>